<evidence type="ECO:0000313" key="4">
    <source>
        <dbReference type="Proteomes" id="UP000300142"/>
    </source>
</evidence>
<dbReference type="RefSeq" id="WP_137668336.1">
    <property type="nucleotide sequence ID" value="NZ_BJCE01000143.1"/>
</dbReference>
<keyword evidence="1" id="KW-0175">Coiled coil</keyword>
<comment type="caution">
    <text evidence="3">The sequence shown here is derived from an EMBL/GenBank/DDBJ whole genome shotgun (WGS) entry which is preliminary data.</text>
</comment>
<dbReference type="Gene3D" id="3.40.50.300">
    <property type="entry name" value="P-loop containing nucleotide triphosphate hydrolases"/>
    <property type="match status" value="2"/>
</dbReference>
<accession>A0A480A8K0</accession>
<dbReference type="Proteomes" id="UP000300142">
    <property type="component" value="Unassembled WGS sequence"/>
</dbReference>
<dbReference type="InterPro" id="IPR027417">
    <property type="entry name" value="P-loop_NTPase"/>
</dbReference>
<dbReference type="Pfam" id="PF13175">
    <property type="entry name" value="AAA_15"/>
    <property type="match status" value="1"/>
</dbReference>
<organism evidence="3 4">
    <name type="scientific">Sphaerospermopsis reniformis</name>
    <dbReference type="NCBI Taxonomy" id="531300"/>
    <lineage>
        <taxon>Bacteria</taxon>
        <taxon>Bacillati</taxon>
        <taxon>Cyanobacteriota</taxon>
        <taxon>Cyanophyceae</taxon>
        <taxon>Nostocales</taxon>
        <taxon>Aphanizomenonaceae</taxon>
        <taxon>Sphaerospermopsis</taxon>
    </lineage>
</organism>
<evidence type="ECO:0000256" key="1">
    <source>
        <dbReference type="SAM" id="Coils"/>
    </source>
</evidence>
<name>A0A480A8K0_9CYAN</name>
<dbReference type="InterPro" id="IPR051396">
    <property type="entry name" value="Bact_Antivir_Def_Nuclease"/>
</dbReference>
<proteinExistence type="predicted"/>
<feature type="domain" description="Endonuclease GajA/Old nuclease/RecF-like AAA" evidence="2">
    <location>
        <begin position="1"/>
        <end position="453"/>
    </location>
</feature>
<keyword evidence="4" id="KW-1185">Reference proteome</keyword>
<evidence type="ECO:0000259" key="2">
    <source>
        <dbReference type="Pfam" id="PF13175"/>
    </source>
</evidence>
<protein>
    <recommendedName>
        <fullName evidence="2">Endonuclease GajA/Old nuclease/RecF-like AAA domain-containing protein</fullName>
    </recommendedName>
</protein>
<feature type="coiled-coil region" evidence="1">
    <location>
        <begin position="195"/>
        <end position="222"/>
    </location>
</feature>
<dbReference type="EMBL" id="BJCE01000143">
    <property type="protein sequence ID" value="GCL38454.1"/>
    <property type="molecule type" value="Genomic_DNA"/>
</dbReference>
<dbReference type="InterPro" id="IPR041685">
    <property type="entry name" value="AAA_GajA/Old/RecF-like"/>
</dbReference>
<evidence type="ECO:0000313" key="3">
    <source>
        <dbReference type="EMBL" id="GCL38454.1"/>
    </source>
</evidence>
<reference evidence="4" key="1">
    <citation type="submission" date="2019-02" db="EMBL/GenBank/DDBJ databases">
        <title>Draft genome sequence of Sphaerospermopsis reniformis NIES-1949.</title>
        <authorList>
            <person name="Yamaguchi H."/>
            <person name="Suzuki S."/>
            <person name="Kawachi M."/>
        </authorList>
    </citation>
    <scope>NUCLEOTIDE SEQUENCE [LARGE SCALE GENOMIC DNA]</scope>
    <source>
        <strain evidence="4">NIES-1949</strain>
    </source>
</reference>
<sequence length="475" mass="55416">MHIQRIQVPDFRTLKNVDITFEKEFTPRIFPLGSQNGGGKSTLLQLIFVLLHCAGNPDRVQFIQNLLHNFHINNNESNKRTLAIIEIWDGSKTVKIEFFIGNGKYVLEDVMDYVNTKFTTLEDLESGIINDRENFIVCNFHKENFIHENILPLEQEIRTKKMGLLNLKRKVTKNGAEKSLAPEELLLEKTINAEIQEIQIEINNVKALLQEYRNLLNEILRNNNVVYICDIYNEINHVEEKLMCVFDGINDINEADEFFKNISDKIFLTAHISQIFLFLQPDNRKSLFKKQENNQTNYYQQIKTANSKLPGFFTYDFLAIDILIEAFKKARDEDFKQAVEQGGNYGNNYVKLLAELNNLLTNKKINVQPDLSRINFKIDGDETELYPEDLSHGELKRLCIYMWLKYNNIKDAIVLMDELEISFHPDWQYQIVRDLEEWGATNQYILATHSYEICQAVTPAHVKELEPKLPSKTIQ</sequence>
<dbReference type="PANTHER" id="PTHR43581">
    <property type="entry name" value="ATP/GTP PHOSPHATASE"/>
    <property type="match status" value="1"/>
</dbReference>
<dbReference type="AlphaFoldDB" id="A0A480A8K0"/>
<dbReference type="SUPFAM" id="SSF52540">
    <property type="entry name" value="P-loop containing nucleoside triphosphate hydrolases"/>
    <property type="match status" value="1"/>
</dbReference>
<gene>
    <name evidence="3" type="ORF">SR1949_35690</name>
</gene>
<dbReference type="PANTHER" id="PTHR43581:SF4">
    <property type="entry name" value="ATP_GTP PHOSPHATASE"/>
    <property type="match status" value="1"/>
</dbReference>